<keyword evidence="8" id="KW-0496">Mitochondrion</keyword>
<evidence type="ECO:0000313" key="12">
    <source>
        <dbReference type="Proteomes" id="UP000835052"/>
    </source>
</evidence>
<evidence type="ECO:0000256" key="6">
    <source>
        <dbReference type="ARBA" id="ARBA00022946"/>
    </source>
</evidence>
<organism evidence="11 12">
    <name type="scientific">Caenorhabditis auriculariae</name>
    <dbReference type="NCBI Taxonomy" id="2777116"/>
    <lineage>
        <taxon>Eukaryota</taxon>
        <taxon>Metazoa</taxon>
        <taxon>Ecdysozoa</taxon>
        <taxon>Nematoda</taxon>
        <taxon>Chromadorea</taxon>
        <taxon>Rhabditida</taxon>
        <taxon>Rhabditina</taxon>
        <taxon>Rhabditomorpha</taxon>
        <taxon>Rhabditoidea</taxon>
        <taxon>Rhabditidae</taxon>
        <taxon>Peloderinae</taxon>
        <taxon>Caenorhabditis</taxon>
    </lineage>
</organism>
<evidence type="ECO:0000256" key="9">
    <source>
        <dbReference type="ARBA" id="ARBA00029803"/>
    </source>
</evidence>
<feature type="domain" description="SAM-dependent MTase TRM10-type" evidence="10">
    <location>
        <begin position="28"/>
        <end position="229"/>
    </location>
</feature>
<comment type="caution">
    <text evidence="11">The sequence shown here is derived from an EMBL/GenBank/DDBJ whole genome shotgun (WGS) entry which is preliminary data.</text>
</comment>
<keyword evidence="3" id="KW-0808">Transferase</keyword>
<evidence type="ECO:0000256" key="7">
    <source>
        <dbReference type="ARBA" id="ARBA00023054"/>
    </source>
</evidence>
<dbReference type="InterPro" id="IPR007356">
    <property type="entry name" value="tRNA_m1G_MeTrfase_euk"/>
</dbReference>
<dbReference type="GO" id="GO:0097745">
    <property type="term" value="P:mitochondrial tRNA 5'-end processing"/>
    <property type="evidence" value="ECO:0007669"/>
    <property type="project" value="TreeGrafter"/>
</dbReference>
<dbReference type="GO" id="GO:0070131">
    <property type="term" value="P:positive regulation of mitochondrial translation"/>
    <property type="evidence" value="ECO:0007669"/>
    <property type="project" value="TreeGrafter"/>
</dbReference>
<keyword evidence="12" id="KW-1185">Reference proteome</keyword>
<dbReference type="PANTHER" id="PTHR13563">
    <property type="entry name" value="TRNA (GUANINE-9-) METHYLTRANSFERASE"/>
    <property type="match status" value="1"/>
</dbReference>
<dbReference type="AlphaFoldDB" id="A0A8S1HTM5"/>
<comment type="subcellular location">
    <subcellularLocation>
        <location evidence="1">Mitochondrion</location>
    </subcellularLocation>
</comment>
<evidence type="ECO:0000256" key="5">
    <source>
        <dbReference type="ARBA" id="ARBA00022694"/>
    </source>
</evidence>
<dbReference type="OrthoDB" id="278300at2759"/>
<dbReference type="CDD" id="cd18102">
    <property type="entry name" value="Trm10_MRRP1"/>
    <property type="match status" value="1"/>
</dbReference>
<dbReference type="InterPro" id="IPR028564">
    <property type="entry name" value="MT_TRM10-typ"/>
</dbReference>
<name>A0A8S1HTM5_9PELO</name>
<dbReference type="GO" id="GO:0000049">
    <property type="term" value="F:tRNA binding"/>
    <property type="evidence" value="ECO:0007669"/>
    <property type="project" value="TreeGrafter"/>
</dbReference>
<dbReference type="GO" id="GO:0005654">
    <property type="term" value="C:nucleoplasm"/>
    <property type="evidence" value="ECO:0007669"/>
    <property type="project" value="TreeGrafter"/>
</dbReference>
<dbReference type="EMBL" id="CAJGYM010000176">
    <property type="protein sequence ID" value="CAD6199440.1"/>
    <property type="molecule type" value="Genomic_DNA"/>
</dbReference>
<sequence>MNSIFRLEACSVSPMNTPKKFNQNAKNAWYPAARAYRFDGPKLAVDCGFLGDLSPRGLQLTVLQLKYLVSQNRDFRSPWPMHFVNFDQNNQSLLAAEDKHLGILHSKNSIGAVVSSSSLAENFDRNRVVYLSPDADEELESVEDGHVYVLGGIVDRVVERKIPRKASFEAASSAGVRSARLPIDKFIEFKSGSKFLTLTAVHAILHHVHLTGNWEEAFEKYIPIRNKKESAEKNQHARSKHIMIREFNHRVQQIVAEKLGEEPK</sequence>
<keyword evidence="2" id="KW-0489">Methyltransferase</keyword>
<keyword evidence="6" id="KW-0809">Transit peptide</keyword>
<evidence type="ECO:0000313" key="11">
    <source>
        <dbReference type="EMBL" id="CAD6199440.1"/>
    </source>
</evidence>
<reference evidence="11" key="1">
    <citation type="submission" date="2020-10" db="EMBL/GenBank/DDBJ databases">
        <authorList>
            <person name="Kikuchi T."/>
        </authorList>
    </citation>
    <scope>NUCLEOTIDE SEQUENCE</scope>
    <source>
        <strain evidence="11">NKZ352</strain>
    </source>
</reference>
<evidence type="ECO:0000259" key="10">
    <source>
        <dbReference type="PROSITE" id="PS51675"/>
    </source>
</evidence>
<dbReference type="Gene3D" id="3.40.1280.30">
    <property type="match status" value="1"/>
</dbReference>
<evidence type="ECO:0000256" key="8">
    <source>
        <dbReference type="ARBA" id="ARBA00023128"/>
    </source>
</evidence>
<keyword evidence="4" id="KW-0949">S-adenosyl-L-methionine</keyword>
<gene>
    <name evidence="11" type="ORF">CAUJ_LOCUS15343</name>
</gene>
<dbReference type="InterPro" id="IPR038459">
    <property type="entry name" value="MT_TRM10-typ_sf"/>
</dbReference>
<keyword evidence="7" id="KW-0175">Coiled coil</keyword>
<dbReference type="GO" id="GO:0008168">
    <property type="term" value="F:methyltransferase activity"/>
    <property type="evidence" value="ECO:0007669"/>
    <property type="project" value="UniProtKB-KW"/>
</dbReference>
<protein>
    <recommendedName>
        <fullName evidence="9">RNA (guanine-9-)-methyltransferase domain-containing protein 1</fullName>
    </recommendedName>
</protein>
<accession>A0A8S1HTM5</accession>
<evidence type="ECO:0000256" key="1">
    <source>
        <dbReference type="ARBA" id="ARBA00004173"/>
    </source>
</evidence>
<dbReference type="GO" id="GO:0005739">
    <property type="term" value="C:mitochondrion"/>
    <property type="evidence" value="ECO:0007669"/>
    <property type="project" value="UniProtKB-SubCell"/>
</dbReference>
<dbReference type="Proteomes" id="UP000835052">
    <property type="component" value="Unassembled WGS sequence"/>
</dbReference>
<dbReference type="GO" id="GO:0032259">
    <property type="term" value="P:methylation"/>
    <property type="evidence" value="ECO:0007669"/>
    <property type="project" value="UniProtKB-KW"/>
</dbReference>
<proteinExistence type="predicted"/>
<evidence type="ECO:0000256" key="4">
    <source>
        <dbReference type="ARBA" id="ARBA00022691"/>
    </source>
</evidence>
<dbReference type="PROSITE" id="PS51675">
    <property type="entry name" value="SAM_MT_TRM10"/>
    <property type="match status" value="1"/>
</dbReference>
<dbReference type="InterPro" id="IPR025812">
    <property type="entry name" value="Trm10_C_MTase_dom"/>
</dbReference>
<evidence type="ECO:0000256" key="2">
    <source>
        <dbReference type="ARBA" id="ARBA00022603"/>
    </source>
</evidence>
<evidence type="ECO:0000256" key="3">
    <source>
        <dbReference type="ARBA" id="ARBA00022679"/>
    </source>
</evidence>
<keyword evidence="5" id="KW-0819">tRNA processing</keyword>
<dbReference type="PANTHER" id="PTHR13563:SF5">
    <property type="entry name" value="TRNA METHYLTRANSFERASE 10 HOMOLOG C"/>
    <property type="match status" value="1"/>
</dbReference>